<evidence type="ECO:0000256" key="1">
    <source>
        <dbReference type="ARBA" id="ARBA00023015"/>
    </source>
</evidence>
<dbReference type="AlphaFoldDB" id="A0A4P7VB39"/>
<keyword evidence="2" id="KW-0238">DNA-binding</keyword>
<evidence type="ECO:0000313" key="6">
    <source>
        <dbReference type="Proteomes" id="UP000297031"/>
    </source>
</evidence>
<organism evidence="5 6">
    <name type="scientific">Muribaculum gordoncarteri</name>
    <dbReference type="NCBI Taxonomy" id="2530390"/>
    <lineage>
        <taxon>Bacteria</taxon>
        <taxon>Pseudomonadati</taxon>
        <taxon>Bacteroidota</taxon>
        <taxon>Bacteroidia</taxon>
        <taxon>Bacteroidales</taxon>
        <taxon>Muribaculaceae</taxon>
        <taxon>Muribaculum</taxon>
    </lineage>
</organism>
<dbReference type="SUPFAM" id="SSF54909">
    <property type="entry name" value="Dimeric alpha+beta barrel"/>
    <property type="match status" value="1"/>
</dbReference>
<keyword evidence="6" id="KW-1185">Reference proteome</keyword>
<gene>
    <name evidence="5" type="ORF">E7746_01430</name>
</gene>
<dbReference type="Pfam" id="PF01037">
    <property type="entry name" value="AsnC_trans_reg"/>
    <property type="match status" value="1"/>
</dbReference>
<dbReference type="GO" id="GO:0043200">
    <property type="term" value="P:response to amino acid"/>
    <property type="evidence" value="ECO:0007669"/>
    <property type="project" value="TreeGrafter"/>
</dbReference>
<dbReference type="PANTHER" id="PTHR30154:SF34">
    <property type="entry name" value="TRANSCRIPTIONAL REGULATOR AZLB"/>
    <property type="match status" value="1"/>
</dbReference>
<accession>A0A4P7VB39</accession>
<dbReference type="PANTHER" id="PTHR30154">
    <property type="entry name" value="LEUCINE-RESPONSIVE REGULATORY PROTEIN"/>
    <property type="match status" value="1"/>
</dbReference>
<dbReference type="SMART" id="SM00344">
    <property type="entry name" value="HTH_ASNC"/>
    <property type="match status" value="1"/>
</dbReference>
<dbReference type="OrthoDB" id="1094536at2"/>
<dbReference type="PRINTS" id="PR00033">
    <property type="entry name" value="HTHASNC"/>
</dbReference>
<keyword evidence="1" id="KW-0805">Transcription regulation</keyword>
<sequence>MARAQLDTLDYKILQMLSVNGRKPFLEIARECNVSGAAIHQRIQKLMSMGVLKGSECLIDPASVGYETCAYMGFFLKDPSRFDEVVEKLKAIPEVVEIHFTTGQYDMFIKLYAHNNDHLLHIIHEQLQGLGLARTESLISFKEVLKRQIPVSEPGD</sequence>
<dbReference type="KEGG" id="mgod:E7746_01430"/>
<dbReference type="GO" id="GO:0043565">
    <property type="term" value="F:sequence-specific DNA binding"/>
    <property type="evidence" value="ECO:0007669"/>
    <property type="project" value="InterPro"/>
</dbReference>
<keyword evidence="3" id="KW-0804">Transcription</keyword>
<evidence type="ECO:0000313" key="5">
    <source>
        <dbReference type="EMBL" id="QCD34630.1"/>
    </source>
</evidence>
<dbReference type="Gene3D" id="3.30.70.920">
    <property type="match status" value="1"/>
</dbReference>
<dbReference type="SUPFAM" id="SSF46785">
    <property type="entry name" value="Winged helix' DNA-binding domain"/>
    <property type="match status" value="1"/>
</dbReference>
<dbReference type="PROSITE" id="PS50956">
    <property type="entry name" value="HTH_ASNC_2"/>
    <property type="match status" value="1"/>
</dbReference>
<feature type="domain" description="HTH asnC-type" evidence="4">
    <location>
        <begin position="6"/>
        <end position="67"/>
    </location>
</feature>
<dbReference type="InterPro" id="IPR019887">
    <property type="entry name" value="Tscrpt_reg_AsnC/Lrp_C"/>
</dbReference>
<dbReference type="InterPro" id="IPR011008">
    <property type="entry name" value="Dimeric_a/b-barrel"/>
</dbReference>
<dbReference type="EMBL" id="CP039393">
    <property type="protein sequence ID" value="QCD34630.1"/>
    <property type="molecule type" value="Genomic_DNA"/>
</dbReference>
<protein>
    <submittedName>
        <fullName evidence="5">AsnC family transcriptional regulator</fullName>
    </submittedName>
</protein>
<evidence type="ECO:0000256" key="3">
    <source>
        <dbReference type="ARBA" id="ARBA00023163"/>
    </source>
</evidence>
<dbReference type="Proteomes" id="UP000297031">
    <property type="component" value="Chromosome"/>
</dbReference>
<dbReference type="InterPro" id="IPR036388">
    <property type="entry name" value="WH-like_DNA-bd_sf"/>
</dbReference>
<dbReference type="GO" id="GO:0005829">
    <property type="term" value="C:cytosol"/>
    <property type="evidence" value="ECO:0007669"/>
    <property type="project" value="TreeGrafter"/>
</dbReference>
<dbReference type="Gene3D" id="1.10.10.10">
    <property type="entry name" value="Winged helix-like DNA-binding domain superfamily/Winged helix DNA-binding domain"/>
    <property type="match status" value="1"/>
</dbReference>
<evidence type="ECO:0000259" key="4">
    <source>
        <dbReference type="PROSITE" id="PS50956"/>
    </source>
</evidence>
<dbReference type="InterPro" id="IPR000485">
    <property type="entry name" value="AsnC-type_HTH_dom"/>
</dbReference>
<dbReference type="RefSeq" id="WP_136409616.1">
    <property type="nucleotide sequence ID" value="NZ_CP039393.1"/>
</dbReference>
<dbReference type="InterPro" id="IPR019888">
    <property type="entry name" value="Tscrpt_reg_AsnC-like"/>
</dbReference>
<dbReference type="InterPro" id="IPR036390">
    <property type="entry name" value="WH_DNA-bd_sf"/>
</dbReference>
<evidence type="ECO:0000256" key="2">
    <source>
        <dbReference type="ARBA" id="ARBA00023125"/>
    </source>
</evidence>
<reference evidence="5 6" key="1">
    <citation type="submission" date="2019-02" db="EMBL/GenBank/DDBJ databases">
        <title>Isolation and identification of novel species under the genus Muribaculum.</title>
        <authorList>
            <person name="Miyake S."/>
            <person name="Ding Y."/>
            <person name="Low A."/>
            <person name="Soh M."/>
            <person name="Seedorf H."/>
        </authorList>
    </citation>
    <scope>NUCLEOTIDE SEQUENCE [LARGE SCALE GENOMIC DNA]</scope>
    <source>
        <strain evidence="5 6">TLL-A4</strain>
    </source>
</reference>
<dbReference type="Pfam" id="PF13404">
    <property type="entry name" value="HTH_AsnC-type"/>
    <property type="match status" value="1"/>
</dbReference>
<proteinExistence type="predicted"/>
<name>A0A4P7VB39_9BACT</name>